<evidence type="ECO:0000313" key="3">
    <source>
        <dbReference type="Proteomes" id="UP000328092"/>
    </source>
</evidence>
<gene>
    <name evidence="2" type="ORF">CI1B_39220</name>
</gene>
<protein>
    <recommendedName>
        <fullName evidence="4">Lipoprotein</fullName>
    </recommendedName>
</protein>
<evidence type="ECO:0000313" key="2">
    <source>
        <dbReference type="EMBL" id="VIO72278.1"/>
    </source>
</evidence>
<dbReference type="AlphaFoldDB" id="A0A508TFV1"/>
<reference evidence="2" key="1">
    <citation type="submission" date="2019-02" db="EMBL/GenBank/DDBJ databases">
        <authorList>
            <person name="Pothier F.J."/>
        </authorList>
    </citation>
    <scope>NUCLEOTIDE SEQUENCE</scope>
    <source>
        <strain evidence="2">CI-1B</strain>
    </source>
</reference>
<feature type="region of interest" description="Disordered" evidence="1">
    <location>
        <begin position="77"/>
        <end position="102"/>
    </location>
</feature>
<dbReference type="PROSITE" id="PS51257">
    <property type="entry name" value="PROKAR_LIPOPROTEIN"/>
    <property type="match status" value="1"/>
</dbReference>
<dbReference type="RefSeq" id="WP_139861208.1">
    <property type="nucleotide sequence ID" value="NZ_CAADFC020000015.1"/>
</dbReference>
<organism evidence="2 3">
    <name type="scientific">Bradyrhizobium ivorense</name>
    <dbReference type="NCBI Taxonomy" id="2511166"/>
    <lineage>
        <taxon>Bacteria</taxon>
        <taxon>Pseudomonadati</taxon>
        <taxon>Pseudomonadota</taxon>
        <taxon>Alphaproteobacteria</taxon>
        <taxon>Hyphomicrobiales</taxon>
        <taxon>Nitrobacteraceae</taxon>
        <taxon>Bradyrhizobium</taxon>
    </lineage>
</organism>
<dbReference type="Proteomes" id="UP000328092">
    <property type="component" value="Unassembled WGS sequence"/>
</dbReference>
<sequence length="132" mass="13971">MTIRYLALLAPVLLGGCYGVAGHDEMDRYFQRSDTITMSAGNAKEVNAATHTIHPWPRNVSDRRIAYDARRTGGAVTRYGYQQRPLDQLPDMGNPTEAMGQPPPVTTIQNVNATGLGAGTGGSVAVGVGGGR</sequence>
<evidence type="ECO:0000256" key="1">
    <source>
        <dbReference type="SAM" id="MobiDB-lite"/>
    </source>
</evidence>
<accession>A0A508TFV1</accession>
<dbReference type="OrthoDB" id="8021310at2"/>
<evidence type="ECO:0008006" key="4">
    <source>
        <dbReference type="Google" id="ProtNLM"/>
    </source>
</evidence>
<keyword evidence="3" id="KW-1185">Reference proteome</keyword>
<name>A0A508TFV1_9BRAD</name>
<proteinExistence type="predicted"/>
<comment type="caution">
    <text evidence="2">The sequence shown here is derived from an EMBL/GenBank/DDBJ whole genome shotgun (WGS) entry which is preliminary data.</text>
</comment>
<dbReference type="EMBL" id="CAADFC020000015">
    <property type="protein sequence ID" value="VIO72278.1"/>
    <property type="molecule type" value="Genomic_DNA"/>
</dbReference>